<dbReference type="EMBL" id="RHHT01000031">
    <property type="protein sequence ID" value="RNB77390.1"/>
    <property type="molecule type" value="Genomic_DNA"/>
</dbReference>
<dbReference type="Gene3D" id="3.30.1230.10">
    <property type="entry name" value="YlxR-like"/>
    <property type="match status" value="1"/>
</dbReference>
<dbReference type="Proteomes" id="UP000281915">
    <property type="component" value="Unassembled WGS sequence"/>
</dbReference>
<dbReference type="Pfam" id="PF04296">
    <property type="entry name" value="YlxR"/>
    <property type="match status" value="1"/>
</dbReference>
<dbReference type="InterPro" id="IPR007393">
    <property type="entry name" value="YlxR_dom"/>
</dbReference>
<dbReference type="RefSeq" id="WP_122914153.1">
    <property type="nucleotide sequence ID" value="NZ_RHHT01000031.1"/>
</dbReference>
<dbReference type="PANTHER" id="PTHR34215">
    <property type="entry name" value="BLL0784 PROTEIN"/>
    <property type="match status" value="1"/>
</dbReference>
<protein>
    <submittedName>
        <fullName evidence="2">YlxR family protein</fullName>
    </submittedName>
</protein>
<evidence type="ECO:0000313" key="3">
    <source>
        <dbReference type="Proteomes" id="UP000281915"/>
    </source>
</evidence>
<organism evidence="2 3">
    <name type="scientific">Brevibacillus panacihumi</name>
    <dbReference type="NCBI Taxonomy" id="497735"/>
    <lineage>
        <taxon>Bacteria</taxon>
        <taxon>Bacillati</taxon>
        <taxon>Bacillota</taxon>
        <taxon>Bacilli</taxon>
        <taxon>Bacillales</taxon>
        <taxon>Paenibacillaceae</taxon>
        <taxon>Brevibacillus</taxon>
    </lineage>
</organism>
<dbReference type="NCBIfam" id="NF047356">
    <property type="entry name" value="RNA_bind_RnpM"/>
    <property type="match status" value="1"/>
</dbReference>
<dbReference type="PANTHER" id="PTHR34215:SF1">
    <property type="entry name" value="YLXR DOMAIN-CONTAINING PROTEIN"/>
    <property type="match status" value="1"/>
</dbReference>
<dbReference type="CDD" id="cd00279">
    <property type="entry name" value="YlxR"/>
    <property type="match status" value="1"/>
</dbReference>
<feature type="domain" description="YlxR" evidence="1">
    <location>
        <begin position="9"/>
        <end position="86"/>
    </location>
</feature>
<accession>A0A3M8CNQ7</accession>
<name>A0A3M8CNQ7_9BACL</name>
<proteinExistence type="predicted"/>
<evidence type="ECO:0000313" key="2">
    <source>
        <dbReference type="EMBL" id="RNB77390.1"/>
    </source>
</evidence>
<gene>
    <name evidence="2" type="ORF">EDM58_15550</name>
</gene>
<reference evidence="2 3" key="1">
    <citation type="submission" date="2018-10" db="EMBL/GenBank/DDBJ databases">
        <title>Phylogenomics of Brevibacillus.</title>
        <authorList>
            <person name="Dunlap C."/>
        </authorList>
    </citation>
    <scope>NUCLEOTIDE SEQUENCE [LARGE SCALE GENOMIC DNA]</scope>
    <source>
        <strain evidence="2 3">JCM 15085</strain>
    </source>
</reference>
<evidence type="ECO:0000259" key="1">
    <source>
        <dbReference type="Pfam" id="PF04296"/>
    </source>
</evidence>
<comment type="caution">
    <text evidence="2">The sequence shown here is derived from an EMBL/GenBank/DDBJ whole genome shotgun (WGS) entry which is preliminary data.</text>
</comment>
<dbReference type="InterPro" id="IPR037465">
    <property type="entry name" value="YlxR"/>
</dbReference>
<dbReference type="AlphaFoldDB" id="A0A3M8CNQ7"/>
<sequence length="96" mass="11152">MKQKKIPLRKCIVCQEMFPKKELIRVVRTPAEEIVIDLTGKAAGRGTYVCRQDSCLKPDAFASGKWKKVLERALNITISQEKYDTFRNQWMEMMGQ</sequence>
<dbReference type="SUPFAM" id="SSF64376">
    <property type="entry name" value="YlxR-like"/>
    <property type="match status" value="1"/>
</dbReference>
<dbReference type="InterPro" id="IPR035931">
    <property type="entry name" value="YlxR-like_sf"/>
</dbReference>